<feature type="non-terminal residue" evidence="1">
    <location>
        <position position="105"/>
    </location>
</feature>
<dbReference type="AlphaFoldDB" id="A0A0S7ES40"/>
<protein>
    <submittedName>
        <fullName evidence="1">PPUP9384</fullName>
    </submittedName>
</protein>
<dbReference type="EMBL" id="GBYX01476570">
    <property type="protein sequence ID" value="JAO05107.1"/>
    <property type="molecule type" value="Transcribed_RNA"/>
</dbReference>
<organism evidence="1">
    <name type="scientific">Poeciliopsis prolifica</name>
    <name type="common">blackstripe livebearer</name>
    <dbReference type="NCBI Taxonomy" id="188132"/>
    <lineage>
        <taxon>Eukaryota</taxon>
        <taxon>Metazoa</taxon>
        <taxon>Chordata</taxon>
        <taxon>Craniata</taxon>
        <taxon>Vertebrata</taxon>
        <taxon>Euteleostomi</taxon>
        <taxon>Actinopterygii</taxon>
        <taxon>Neopterygii</taxon>
        <taxon>Teleostei</taxon>
        <taxon>Neoteleostei</taxon>
        <taxon>Acanthomorphata</taxon>
        <taxon>Ovalentaria</taxon>
        <taxon>Atherinomorphae</taxon>
        <taxon>Cyprinodontiformes</taxon>
        <taxon>Poeciliidae</taxon>
        <taxon>Poeciliinae</taxon>
        <taxon>Poeciliopsis</taxon>
    </lineage>
</organism>
<gene>
    <name evidence="1" type="primary">PPUP9384</name>
</gene>
<accession>A0A0S7ES40</accession>
<proteinExistence type="predicted"/>
<evidence type="ECO:0000313" key="1">
    <source>
        <dbReference type="EMBL" id="JAO05107.1"/>
    </source>
</evidence>
<name>A0A0S7ES40_9TELE</name>
<reference evidence="1" key="1">
    <citation type="submission" date="2014-12" db="EMBL/GenBank/DDBJ databases">
        <title>Parallel Evolution in Life History Adaptation Evident in the Tissue-Specific Poeciliopsis prolifica transcriptome.</title>
        <authorList>
            <person name="Jue N.K."/>
            <person name="Foley R.J."/>
            <person name="Obergfell C."/>
            <person name="Reznick D.N."/>
            <person name="O'Neill R.J."/>
            <person name="O'Neill M.J."/>
        </authorList>
    </citation>
    <scope>NUCLEOTIDE SEQUENCE</scope>
</reference>
<sequence length="105" mass="12272">MWVHVYNTEGIALQKKKERKTSTAVATVTQACLKWTWPPTECEGYHMKKSRMKCADWVWARFSWRREQRSPAKIHKTLLQGQPLAHGPLWPIGQLINHNRSILPP</sequence>